<evidence type="ECO:0000313" key="3">
    <source>
        <dbReference type="Proteomes" id="UP000606653"/>
    </source>
</evidence>
<evidence type="ECO:0000313" key="2">
    <source>
        <dbReference type="EMBL" id="GGN94171.1"/>
    </source>
</evidence>
<reference evidence="3" key="1">
    <citation type="journal article" date="2019" name="Int. J. Syst. Evol. Microbiol.">
        <title>The Global Catalogue of Microorganisms (GCM) 10K type strain sequencing project: providing services to taxonomists for standard genome sequencing and annotation.</title>
        <authorList>
            <consortium name="The Broad Institute Genomics Platform"/>
            <consortium name="The Broad Institute Genome Sequencing Center for Infectious Disease"/>
            <person name="Wu L."/>
            <person name="Ma J."/>
        </authorList>
    </citation>
    <scope>NUCLEOTIDE SEQUENCE [LARGE SCALE GENOMIC DNA]</scope>
    <source>
        <strain evidence="3">CGMCC 1.6964</strain>
    </source>
</reference>
<protein>
    <submittedName>
        <fullName evidence="2">Uncharacterized protein</fullName>
    </submittedName>
</protein>
<name>A0ABQ2KVN6_9BACL</name>
<gene>
    <name evidence="2" type="ORF">GCM10010969_08650</name>
</gene>
<dbReference type="Proteomes" id="UP000606653">
    <property type="component" value="Unassembled WGS sequence"/>
</dbReference>
<evidence type="ECO:0000256" key="1">
    <source>
        <dbReference type="SAM" id="Phobius"/>
    </source>
</evidence>
<keyword evidence="1" id="KW-1133">Transmembrane helix</keyword>
<dbReference type="EMBL" id="BMLN01000002">
    <property type="protein sequence ID" value="GGN94171.1"/>
    <property type="molecule type" value="Genomic_DNA"/>
</dbReference>
<keyword evidence="1" id="KW-0812">Transmembrane</keyword>
<keyword evidence="3" id="KW-1185">Reference proteome</keyword>
<dbReference type="RefSeq" id="WP_018978648.1">
    <property type="nucleotide sequence ID" value="NZ_BMLN01000002.1"/>
</dbReference>
<accession>A0ABQ2KVN6</accession>
<keyword evidence="1" id="KW-0472">Membrane</keyword>
<feature type="transmembrane region" description="Helical" evidence="1">
    <location>
        <begin position="49"/>
        <end position="82"/>
    </location>
</feature>
<sequence length="137" mass="14513">MEKTRLGVSVGMLAAAVYFLGMISTLALVIAAGYVLLYERNEWLKKSAIKASVVTIAFALLGMIVPLGSSILGVLAGLAGWFGDSVFIGWPLGLNSILSGVLSIAQIVVLGILGFRALRQQELKLSKIDSLIERHAA</sequence>
<proteinExistence type="predicted"/>
<feature type="transmembrane region" description="Helical" evidence="1">
    <location>
        <begin position="12"/>
        <end position="37"/>
    </location>
</feature>
<organism evidence="2 3">
    <name type="scientific">Saccharibacillus kuerlensis</name>
    <dbReference type="NCBI Taxonomy" id="459527"/>
    <lineage>
        <taxon>Bacteria</taxon>
        <taxon>Bacillati</taxon>
        <taxon>Bacillota</taxon>
        <taxon>Bacilli</taxon>
        <taxon>Bacillales</taxon>
        <taxon>Paenibacillaceae</taxon>
        <taxon>Saccharibacillus</taxon>
    </lineage>
</organism>
<feature type="transmembrane region" description="Helical" evidence="1">
    <location>
        <begin position="94"/>
        <end position="118"/>
    </location>
</feature>
<comment type="caution">
    <text evidence="2">The sequence shown here is derived from an EMBL/GenBank/DDBJ whole genome shotgun (WGS) entry which is preliminary data.</text>
</comment>